<dbReference type="PANTHER" id="PTHR14659:SF1">
    <property type="entry name" value="ALPHA- AND GAMMA-ADAPTIN-BINDING PROTEIN P34"/>
    <property type="match status" value="1"/>
</dbReference>
<dbReference type="KEGG" id="ccin:107265218"/>
<evidence type="ECO:0000313" key="2">
    <source>
        <dbReference type="RefSeq" id="XP_015589931.1"/>
    </source>
</evidence>
<dbReference type="Gene3D" id="3.40.50.11960">
    <property type="match status" value="1"/>
</dbReference>
<sequence length="270" mass="29953">MDIETILPRVLIASTVKDKAADIVKSLGSEQLVGQSDTDNYIWNIDNKYYTAQILLCTTENPWTNISLYEGIEALIIYHDPQAEQAAQLLDDWMPLINSISEAEILLFVCNALPDGAIKDQVVEWCTLHKFELVEFGSVDAKEVADQEDENEKHGIDRIIEALHAHAWPNMALKDQNPITEKASSDVNNVGEQLGNIRLANADTLHMDSILDGIMGAENTDFGELFGQLMAMKEHAASLPANERRIAAEQLVTAFWKAMGGDPSEIEESD</sequence>
<protein>
    <submittedName>
        <fullName evidence="2">Alpha- and gamma-adaptin-binding protein p34 isoform X2</fullName>
    </submittedName>
</protein>
<dbReference type="InterPro" id="IPR019341">
    <property type="entry name" value="Alpha/Gamma-adaptin-bd_p34"/>
</dbReference>
<name>A0AAJ7FFZ4_CEPCN</name>
<organism evidence="1 2">
    <name type="scientific">Cephus cinctus</name>
    <name type="common">Wheat stem sawfly</name>
    <dbReference type="NCBI Taxonomy" id="211228"/>
    <lineage>
        <taxon>Eukaryota</taxon>
        <taxon>Metazoa</taxon>
        <taxon>Ecdysozoa</taxon>
        <taxon>Arthropoda</taxon>
        <taxon>Hexapoda</taxon>
        <taxon>Insecta</taxon>
        <taxon>Pterygota</taxon>
        <taxon>Neoptera</taxon>
        <taxon>Endopterygota</taxon>
        <taxon>Hymenoptera</taxon>
        <taxon>Cephoidea</taxon>
        <taxon>Cephidae</taxon>
        <taxon>Cephus</taxon>
    </lineage>
</organism>
<dbReference type="RefSeq" id="XP_015589931.1">
    <property type="nucleotide sequence ID" value="XM_015734445.2"/>
</dbReference>
<dbReference type="Proteomes" id="UP000694920">
    <property type="component" value="Unplaced"/>
</dbReference>
<dbReference type="Pfam" id="PF10199">
    <property type="entry name" value="Adaptin_binding"/>
    <property type="match status" value="1"/>
</dbReference>
<dbReference type="GeneID" id="107265218"/>
<dbReference type="AlphaFoldDB" id="A0AAJ7FFZ4"/>
<proteinExistence type="predicted"/>
<keyword evidence="1" id="KW-1185">Reference proteome</keyword>
<dbReference type="PANTHER" id="PTHR14659">
    <property type="entry name" value="ALPHA- AND GAMMA-ADAPTIN-BINDING PROTEIN P34"/>
    <property type="match status" value="1"/>
</dbReference>
<evidence type="ECO:0000313" key="1">
    <source>
        <dbReference type="Proteomes" id="UP000694920"/>
    </source>
</evidence>
<reference evidence="2" key="1">
    <citation type="submission" date="2025-08" db="UniProtKB">
        <authorList>
            <consortium name="RefSeq"/>
        </authorList>
    </citation>
    <scope>IDENTIFICATION</scope>
</reference>
<accession>A0AAJ7FFZ4</accession>
<gene>
    <name evidence="2" type="primary">LOC107265218</name>
</gene>